<dbReference type="Proteomes" id="UP001054837">
    <property type="component" value="Unassembled WGS sequence"/>
</dbReference>
<proteinExistence type="predicted"/>
<keyword evidence="1" id="KW-1133">Transmembrane helix</keyword>
<feature type="transmembrane region" description="Helical" evidence="1">
    <location>
        <begin position="274"/>
        <end position="290"/>
    </location>
</feature>
<feature type="transmembrane region" description="Helical" evidence="1">
    <location>
        <begin position="427"/>
        <end position="449"/>
    </location>
</feature>
<dbReference type="SUPFAM" id="SSF52540">
    <property type="entry name" value="P-loop containing nucleoside triphosphate hydrolases"/>
    <property type="match status" value="1"/>
</dbReference>
<dbReference type="GO" id="GO:0016020">
    <property type="term" value="C:membrane"/>
    <property type="evidence" value="ECO:0007669"/>
    <property type="project" value="InterPro"/>
</dbReference>
<sequence>MDRHYNSCIAVKGDHNPPKDCISVVVAVRKLMDDLDLTSCSSTLSIKLNADQKRKLCVAIAVIGEPGVLLLDEPSSGMSPKARKLLWNVLQDYAKAGRAVVFITHHMDEAELLSDRIAFLNYGKLKFCGTPLSIKKAYSAGYHIKMSFNPESFLHAKEYLPSLLKNLPTKPKIVLTTDTEIYVKLRSFIGTHCADFFRKVEEHFKDITCNSFTISLFSLEDILYFASGKTKEDESKCVRIPQKEEETEQNKSWIYHRKLSTLTWYRIRLLRRNINAAFILVIPILLVLVVKSKFYKESPEPSVATIGPHLYRNETIHVVNETGKPLIFLETSMSRLDVNFVIKNPTEKFQSKAFITMNIQKFEILASQAEITWSFDFKLNRLQNLPMLQNFISNFMWETMKNSHENSLVVSINPRIKDHHFLDWKSFPAVAVMAFSTVFISVIASLEAIEERKKKIVRLVGSRTEDDCQIYWGSIFMANSALCILSLLIAWLGTPNVSSDWIALFHDVFCVPGCILTVYLIGHIFYKCTELGIAFSVLIITGALFMGYLTGIVKEVHGILVLNILTYILLPIYAPYGLLNALYEVDRMIPPRTTTSLKSYNQDVIYEKSNLAPQLSDISEGHLFSSSNLRLGN</sequence>
<comment type="caution">
    <text evidence="2">The sequence shown here is derived from an EMBL/GenBank/DDBJ whole genome shotgun (WGS) entry which is preliminary data.</text>
</comment>
<dbReference type="EMBL" id="BPLQ01008434">
    <property type="protein sequence ID" value="GIY37277.1"/>
    <property type="molecule type" value="Genomic_DNA"/>
</dbReference>
<feature type="transmembrane region" description="Helical" evidence="1">
    <location>
        <begin position="470"/>
        <end position="492"/>
    </location>
</feature>
<dbReference type="GO" id="GO:0005524">
    <property type="term" value="F:ATP binding"/>
    <property type="evidence" value="ECO:0007669"/>
    <property type="project" value="UniProtKB-KW"/>
</dbReference>
<feature type="transmembrane region" description="Helical" evidence="1">
    <location>
        <begin position="504"/>
        <end position="526"/>
    </location>
</feature>
<keyword evidence="2" id="KW-0067">ATP-binding</keyword>
<keyword evidence="3" id="KW-1185">Reference proteome</keyword>
<name>A0AAV4SXM7_9ARAC</name>
<reference evidence="2 3" key="1">
    <citation type="submission" date="2021-06" db="EMBL/GenBank/DDBJ databases">
        <title>Caerostris darwini draft genome.</title>
        <authorList>
            <person name="Kono N."/>
            <person name="Arakawa K."/>
        </authorList>
    </citation>
    <scope>NUCLEOTIDE SEQUENCE [LARGE SCALE GENOMIC DNA]</scope>
</reference>
<keyword evidence="1" id="KW-0812">Transmembrane</keyword>
<evidence type="ECO:0000313" key="3">
    <source>
        <dbReference type="Proteomes" id="UP001054837"/>
    </source>
</evidence>
<organism evidence="2 3">
    <name type="scientific">Caerostris darwini</name>
    <dbReference type="NCBI Taxonomy" id="1538125"/>
    <lineage>
        <taxon>Eukaryota</taxon>
        <taxon>Metazoa</taxon>
        <taxon>Ecdysozoa</taxon>
        <taxon>Arthropoda</taxon>
        <taxon>Chelicerata</taxon>
        <taxon>Arachnida</taxon>
        <taxon>Araneae</taxon>
        <taxon>Araneomorphae</taxon>
        <taxon>Entelegynae</taxon>
        <taxon>Araneoidea</taxon>
        <taxon>Araneidae</taxon>
        <taxon>Caerostris</taxon>
    </lineage>
</organism>
<dbReference type="InterPro" id="IPR026082">
    <property type="entry name" value="ABCA"/>
</dbReference>
<dbReference type="PANTHER" id="PTHR19229">
    <property type="entry name" value="ATP-BINDING CASSETTE TRANSPORTER SUBFAMILY A ABCA"/>
    <property type="match status" value="1"/>
</dbReference>
<dbReference type="Gene3D" id="3.40.50.300">
    <property type="entry name" value="P-loop containing nucleotide triphosphate hydrolases"/>
    <property type="match status" value="1"/>
</dbReference>
<keyword evidence="2" id="KW-0547">Nucleotide-binding</keyword>
<dbReference type="AlphaFoldDB" id="A0AAV4SXM7"/>
<feature type="transmembrane region" description="Helical" evidence="1">
    <location>
        <begin position="533"/>
        <end position="553"/>
    </location>
</feature>
<feature type="transmembrane region" description="Helical" evidence="1">
    <location>
        <begin position="559"/>
        <end position="583"/>
    </location>
</feature>
<evidence type="ECO:0000313" key="2">
    <source>
        <dbReference type="EMBL" id="GIY37277.1"/>
    </source>
</evidence>
<gene>
    <name evidence="2" type="primary">Abca8a</name>
    <name evidence="2" type="ORF">CDAR_261381</name>
</gene>
<keyword evidence="1" id="KW-0472">Membrane</keyword>
<dbReference type="PANTHER" id="PTHR19229:SF250">
    <property type="entry name" value="ABC TRANSPORTER DOMAIN-CONTAINING PROTEIN-RELATED"/>
    <property type="match status" value="1"/>
</dbReference>
<dbReference type="GO" id="GO:0140359">
    <property type="term" value="F:ABC-type transporter activity"/>
    <property type="evidence" value="ECO:0007669"/>
    <property type="project" value="InterPro"/>
</dbReference>
<dbReference type="InterPro" id="IPR027417">
    <property type="entry name" value="P-loop_NTPase"/>
</dbReference>
<dbReference type="GO" id="GO:0005319">
    <property type="term" value="F:lipid transporter activity"/>
    <property type="evidence" value="ECO:0007669"/>
    <property type="project" value="TreeGrafter"/>
</dbReference>
<evidence type="ECO:0000256" key="1">
    <source>
        <dbReference type="SAM" id="Phobius"/>
    </source>
</evidence>
<protein>
    <submittedName>
        <fullName evidence="2">ATP-binding cassette sub-family A member 8-A</fullName>
    </submittedName>
</protein>
<accession>A0AAV4SXM7</accession>